<comment type="catalytic activity">
    <reaction evidence="1">
        <text>ATP + protein L-histidine = ADP + protein N-phospho-L-histidine.</text>
        <dbReference type="EC" id="2.7.13.3"/>
    </reaction>
</comment>
<keyword evidence="6" id="KW-0902">Two-component regulatory system</keyword>
<organism evidence="8 9">
    <name type="scientific">Waterburya agarophytonicola KI4</name>
    <dbReference type="NCBI Taxonomy" id="2874699"/>
    <lineage>
        <taxon>Bacteria</taxon>
        <taxon>Bacillati</taxon>
        <taxon>Cyanobacteriota</taxon>
        <taxon>Cyanophyceae</taxon>
        <taxon>Pleurocapsales</taxon>
        <taxon>Hyellaceae</taxon>
        <taxon>Waterburya</taxon>
        <taxon>Waterburya agarophytonicola</taxon>
    </lineage>
</organism>
<dbReference type="InterPro" id="IPR050351">
    <property type="entry name" value="BphY/WalK/GraS-like"/>
</dbReference>
<dbReference type="PROSITE" id="PS50109">
    <property type="entry name" value="HIS_KIN"/>
    <property type="match status" value="1"/>
</dbReference>
<dbReference type="InterPro" id="IPR005467">
    <property type="entry name" value="His_kinase_dom"/>
</dbReference>
<keyword evidence="4" id="KW-0808">Transferase</keyword>
<dbReference type="InterPro" id="IPR004358">
    <property type="entry name" value="Sig_transdc_His_kin-like_C"/>
</dbReference>
<dbReference type="GO" id="GO:0005886">
    <property type="term" value="C:plasma membrane"/>
    <property type="evidence" value="ECO:0007669"/>
    <property type="project" value="TreeGrafter"/>
</dbReference>
<dbReference type="RefSeq" id="WP_229642441.1">
    <property type="nucleotide sequence ID" value="NZ_JADWDC010000078.1"/>
</dbReference>
<evidence type="ECO:0000259" key="7">
    <source>
        <dbReference type="PROSITE" id="PS50109"/>
    </source>
</evidence>
<dbReference type="InterPro" id="IPR036890">
    <property type="entry name" value="HATPase_C_sf"/>
</dbReference>
<feature type="domain" description="Histidine kinase" evidence="7">
    <location>
        <begin position="181"/>
        <end position="430"/>
    </location>
</feature>
<dbReference type="SMART" id="SM00387">
    <property type="entry name" value="HATPase_c"/>
    <property type="match status" value="1"/>
</dbReference>
<proteinExistence type="predicted"/>
<dbReference type="Gene3D" id="3.30.565.10">
    <property type="entry name" value="Histidine kinase-like ATPase, C-terminal domain"/>
    <property type="match status" value="1"/>
</dbReference>
<evidence type="ECO:0000256" key="1">
    <source>
        <dbReference type="ARBA" id="ARBA00000085"/>
    </source>
</evidence>
<dbReference type="PANTHER" id="PTHR45453">
    <property type="entry name" value="PHOSPHATE REGULON SENSOR PROTEIN PHOR"/>
    <property type="match status" value="1"/>
</dbReference>
<dbReference type="SMART" id="SM00388">
    <property type="entry name" value="HisKA"/>
    <property type="match status" value="1"/>
</dbReference>
<evidence type="ECO:0000313" key="9">
    <source>
        <dbReference type="Proteomes" id="UP000729733"/>
    </source>
</evidence>
<dbReference type="Pfam" id="PF02518">
    <property type="entry name" value="HATPase_c"/>
    <property type="match status" value="1"/>
</dbReference>
<dbReference type="GO" id="GO:0000155">
    <property type="term" value="F:phosphorelay sensor kinase activity"/>
    <property type="evidence" value="ECO:0007669"/>
    <property type="project" value="InterPro"/>
</dbReference>
<keyword evidence="9" id="KW-1185">Reference proteome</keyword>
<dbReference type="InterPro" id="IPR036097">
    <property type="entry name" value="HisK_dim/P_sf"/>
</dbReference>
<dbReference type="SUPFAM" id="SSF47384">
    <property type="entry name" value="Homodimeric domain of signal transducing histidine kinase"/>
    <property type="match status" value="1"/>
</dbReference>
<evidence type="ECO:0000256" key="4">
    <source>
        <dbReference type="ARBA" id="ARBA00022679"/>
    </source>
</evidence>
<evidence type="ECO:0000256" key="6">
    <source>
        <dbReference type="ARBA" id="ARBA00023012"/>
    </source>
</evidence>
<accession>A0A964BX90</accession>
<dbReference type="Proteomes" id="UP000729733">
    <property type="component" value="Unassembled WGS sequence"/>
</dbReference>
<keyword evidence="3" id="KW-0597">Phosphoprotein</keyword>
<dbReference type="GO" id="GO:0004721">
    <property type="term" value="F:phosphoprotein phosphatase activity"/>
    <property type="evidence" value="ECO:0007669"/>
    <property type="project" value="TreeGrafter"/>
</dbReference>
<dbReference type="InterPro" id="IPR029016">
    <property type="entry name" value="GAF-like_dom_sf"/>
</dbReference>
<reference evidence="8" key="1">
    <citation type="journal article" date="2021" name="Antonie Van Leeuwenhoek">
        <title>Draft genome and description of Waterburya agarophytonicola gen. nov. sp. nov. (Pleurocapsales, Cyanobacteria): a seaweed symbiont.</title>
        <authorList>
            <person name="Bonthond G."/>
            <person name="Shalygin S."/>
            <person name="Bayer T."/>
            <person name="Weinberger F."/>
        </authorList>
    </citation>
    <scope>NUCLEOTIDE SEQUENCE</scope>
    <source>
        <strain evidence="8">KI4</strain>
    </source>
</reference>
<dbReference type="InterPro" id="IPR003594">
    <property type="entry name" value="HATPase_dom"/>
</dbReference>
<gene>
    <name evidence="8" type="ORF">I4641_20485</name>
</gene>
<evidence type="ECO:0000313" key="8">
    <source>
        <dbReference type="EMBL" id="MCC0179342.1"/>
    </source>
</evidence>
<evidence type="ECO:0000256" key="5">
    <source>
        <dbReference type="ARBA" id="ARBA00022777"/>
    </source>
</evidence>
<dbReference type="AlphaFoldDB" id="A0A964BX90"/>
<dbReference type="SUPFAM" id="SSF55874">
    <property type="entry name" value="ATPase domain of HSP90 chaperone/DNA topoisomerase II/histidine kinase"/>
    <property type="match status" value="1"/>
</dbReference>
<evidence type="ECO:0000256" key="2">
    <source>
        <dbReference type="ARBA" id="ARBA00012438"/>
    </source>
</evidence>
<dbReference type="EMBL" id="JADWDC010000078">
    <property type="protein sequence ID" value="MCC0179342.1"/>
    <property type="molecule type" value="Genomic_DNA"/>
</dbReference>
<dbReference type="PANTHER" id="PTHR45453:SF1">
    <property type="entry name" value="PHOSPHATE REGULON SENSOR PROTEIN PHOR"/>
    <property type="match status" value="1"/>
</dbReference>
<evidence type="ECO:0000256" key="3">
    <source>
        <dbReference type="ARBA" id="ARBA00022553"/>
    </source>
</evidence>
<comment type="caution">
    <text evidence="8">The sequence shown here is derived from an EMBL/GenBank/DDBJ whole genome shotgun (WGS) entry which is preliminary data.</text>
</comment>
<sequence length="433" mass="49005">MSNNHISSIEFTTLCQSQINLLAESLGAVWSIVYLAEEVIEDGETQLFPLAIYPQTQNQSLLELPSIKLEEVWQQLQSHSSAQLLPANFVTAENPAKSDWQTDSAERKQLILPLVHQETFIGLLVTGREDREWMQTELKQVEEIARTLAIARFLELQYHWTQQELTIQENLRRIERDRLDNLIHQLRNPLTAFKTFSKLLIKRILPGDRNHKVAKSLLEQSDRFQQLLEQFEAESIKETAINAPTPLLDVRDNTELPSNFLLPSLNTQLDAVNLTEILDPLLNTAEAIATERAIKLENNIPPSIPLIKGDLSALREIFNNLIDNALKYTPARGKVQLDIETKYITTEVEMLGIAISDTGYGIPEADRERIFERHYRGIQAQSDIPGTGLGLAIASELVIKMQGEIELISPNHLSKNSPGTTFIVWLPVSINNE</sequence>
<dbReference type="PRINTS" id="PR00344">
    <property type="entry name" value="BCTRLSENSOR"/>
</dbReference>
<dbReference type="Gene3D" id="3.30.450.40">
    <property type="match status" value="1"/>
</dbReference>
<dbReference type="Pfam" id="PF00512">
    <property type="entry name" value="HisKA"/>
    <property type="match status" value="1"/>
</dbReference>
<dbReference type="InterPro" id="IPR003661">
    <property type="entry name" value="HisK_dim/P_dom"/>
</dbReference>
<dbReference type="EC" id="2.7.13.3" evidence="2"/>
<dbReference type="CDD" id="cd00075">
    <property type="entry name" value="HATPase"/>
    <property type="match status" value="1"/>
</dbReference>
<protein>
    <recommendedName>
        <fullName evidence="2">histidine kinase</fullName>
        <ecNumber evidence="2">2.7.13.3</ecNumber>
    </recommendedName>
</protein>
<keyword evidence="5 8" id="KW-0418">Kinase</keyword>
<name>A0A964BX90_9CYAN</name>
<dbReference type="CDD" id="cd00082">
    <property type="entry name" value="HisKA"/>
    <property type="match status" value="1"/>
</dbReference>
<dbReference type="GO" id="GO:0016036">
    <property type="term" value="P:cellular response to phosphate starvation"/>
    <property type="evidence" value="ECO:0007669"/>
    <property type="project" value="TreeGrafter"/>
</dbReference>
<dbReference type="Gene3D" id="1.10.287.130">
    <property type="match status" value="1"/>
</dbReference>